<organism evidence="3 4">
    <name type="scientific">Desulfoscipio geothermicus DSM 3669</name>
    <dbReference type="NCBI Taxonomy" id="1121426"/>
    <lineage>
        <taxon>Bacteria</taxon>
        <taxon>Bacillati</taxon>
        <taxon>Bacillota</taxon>
        <taxon>Clostridia</taxon>
        <taxon>Eubacteriales</taxon>
        <taxon>Desulfallaceae</taxon>
        <taxon>Desulfoscipio</taxon>
    </lineage>
</organism>
<dbReference type="RefSeq" id="WP_092486514.1">
    <property type="nucleotide sequence ID" value="NZ_FOYM01000031.1"/>
</dbReference>
<evidence type="ECO:0000259" key="2">
    <source>
        <dbReference type="SMART" id="SM00834"/>
    </source>
</evidence>
<dbReference type="Pfam" id="PF09723">
    <property type="entry name" value="Zn_ribbon_8"/>
    <property type="match status" value="1"/>
</dbReference>
<feature type="compositionally biased region" description="Low complexity" evidence="1">
    <location>
        <begin position="65"/>
        <end position="76"/>
    </location>
</feature>
<feature type="compositionally biased region" description="Gly residues" evidence="1">
    <location>
        <begin position="54"/>
        <end position="64"/>
    </location>
</feature>
<evidence type="ECO:0000313" key="4">
    <source>
        <dbReference type="Proteomes" id="UP000199584"/>
    </source>
</evidence>
<dbReference type="NCBIfam" id="TIGR02605">
    <property type="entry name" value="CxxC_CxxC_SSSS"/>
    <property type="match status" value="1"/>
</dbReference>
<dbReference type="EMBL" id="FOYM01000031">
    <property type="protein sequence ID" value="SFR14460.1"/>
    <property type="molecule type" value="Genomic_DNA"/>
</dbReference>
<keyword evidence="4" id="KW-1185">Reference proteome</keyword>
<evidence type="ECO:0000256" key="1">
    <source>
        <dbReference type="SAM" id="MobiDB-lite"/>
    </source>
</evidence>
<dbReference type="SMART" id="SM00834">
    <property type="entry name" value="CxxC_CXXC_SSSS"/>
    <property type="match status" value="1"/>
</dbReference>
<sequence>MPIYEFRCHKCGHRFEKLCSMGENGTGLQCPECSTTGPKRVMSGFSKKSAGGTEVAGGGGGGCSGCSSSSCSTCGH</sequence>
<feature type="region of interest" description="Disordered" evidence="1">
    <location>
        <begin position="50"/>
        <end position="76"/>
    </location>
</feature>
<dbReference type="AlphaFoldDB" id="A0A1I6E9Q1"/>
<evidence type="ECO:0000313" key="3">
    <source>
        <dbReference type="EMBL" id="SFR14460.1"/>
    </source>
</evidence>
<dbReference type="OrthoDB" id="9813321at2"/>
<dbReference type="Proteomes" id="UP000199584">
    <property type="component" value="Unassembled WGS sequence"/>
</dbReference>
<name>A0A1I6E9Q1_9FIRM</name>
<dbReference type="STRING" id="39060.SAMN05660706_13135"/>
<feature type="domain" description="Putative regulatory protein FmdB zinc ribbon" evidence="2">
    <location>
        <begin position="1"/>
        <end position="43"/>
    </location>
</feature>
<protein>
    <submittedName>
        <fullName evidence="3">Putative regulatory protein, FmdB family</fullName>
    </submittedName>
</protein>
<proteinExistence type="predicted"/>
<dbReference type="InterPro" id="IPR013429">
    <property type="entry name" value="Regulatory_FmdB_Zinc_ribbon"/>
</dbReference>
<accession>A0A1I6E9Q1</accession>
<gene>
    <name evidence="3" type="ORF">SAMN05660706_13135</name>
</gene>
<reference evidence="4" key="1">
    <citation type="submission" date="2016-10" db="EMBL/GenBank/DDBJ databases">
        <authorList>
            <person name="Varghese N."/>
            <person name="Submissions S."/>
        </authorList>
    </citation>
    <scope>NUCLEOTIDE SEQUENCE [LARGE SCALE GENOMIC DNA]</scope>
    <source>
        <strain evidence="4">DSM 3669</strain>
    </source>
</reference>